<dbReference type="GO" id="GO:0016301">
    <property type="term" value="F:kinase activity"/>
    <property type="evidence" value="ECO:0007669"/>
    <property type="project" value="UniProtKB-KW"/>
</dbReference>
<reference evidence="16 17" key="1">
    <citation type="submission" date="2019-08" db="EMBL/GenBank/DDBJ databases">
        <title>Hyperibacter terrae gen. nov., sp. nov. and Hyperibacter viscosus sp. nov., two new members in the family Rhodospirillaceae isolated from the rhizosphere of Hypericum perforatum.</title>
        <authorList>
            <person name="Noviana Z."/>
        </authorList>
    </citation>
    <scope>NUCLEOTIDE SEQUENCE [LARGE SCALE GENOMIC DNA]</scope>
    <source>
        <strain evidence="16 17">R5913</strain>
    </source>
</reference>
<evidence type="ECO:0000256" key="4">
    <source>
        <dbReference type="ARBA" id="ARBA00022777"/>
    </source>
</evidence>
<dbReference type="InterPro" id="IPR042213">
    <property type="entry name" value="NBD_C_sf"/>
</dbReference>
<dbReference type="EC" id="2.7.1.217" evidence="10"/>
<evidence type="ECO:0000256" key="5">
    <source>
        <dbReference type="ARBA" id="ARBA00022840"/>
    </source>
</evidence>
<dbReference type="NCBIfam" id="NF043035">
    <property type="entry name" value="OxoTetrKin"/>
    <property type="match status" value="1"/>
</dbReference>
<keyword evidence="2" id="KW-0808">Transferase</keyword>
<name>A0A5J6MPZ4_9PROT</name>
<evidence type="ECO:0000256" key="1">
    <source>
        <dbReference type="ARBA" id="ARBA00005715"/>
    </source>
</evidence>
<evidence type="ECO:0000313" key="17">
    <source>
        <dbReference type="Proteomes" id="UP000326202"/>
    </source>
</evidence>
<evidence type="ECO:0000256" key="2">
    <source>
        <dbReference type="ARBA" id="ARBA00022679"/>
    </source>
</evidence>
<comment type="catalytic activity">
    <reaction evidence="8">
        <text>3-dehydro-D-erythronate + ATP = 3-dehydro-4-O-phospho-D-erythronate + ADP + H(+)</text>
        <dbReference type="Rhea" id="RHEA:52556"/>
        <dbReference type="ChEBI" id="CHEBI:15378"/>
        <dbReference type="ChEBI" id="CHEBI:30616"/>
        <dbReference type="ChEBI" id="CHEBI:57958"/>
        <dbReference type="ChEBI" id="CHEBI:136593"/>
        <dbReference type="ChEBI" id="CHEBI:456216"/>
        <dbReference type="EC" id="2.7.1.217"/>
    </reaction>
</comment>
<organism evidence="16 17">
    <name type="scientific">Hypericibacter terrae</name>
    <dbReference type="NCBI Taxonomy" id="2602015"/>
    <lineage>
        <taxon>Bacteria</taxon>
        <taxon>Pseudomonadati</taxon>
        <taxon>Pseudomonadota</taxon>
        <taxon>Alphaproteobacteria</taxon>
        <taxon>Rhodospirillales</taxon>
        <taxon>Dongiaceae</taxon>
        <taxon>Hypericibacter</taxon>
    </lineage>
</organism>
<evidence type="ECO:0000313" key="16">
    <source>
        <dbReference type="EMBL" id="QEX19231.1"/>
    </source>
</evidence>
<dbReference type="InterPro" id="IPR010737">
    <property type="entry name" value="4-carb_acid_sugar_kinase_N"/>
</dbReference>
<dbReference type="EMBL" id="CP042906">
    <property type="protein sequence ID" value="QEX19231.1"/>
    <property type="molecule type" value="Genomic_DNA"/>
</dbReference>
<evidence type="ECO:0000256" key="13">
    <source>
        <dbReference type="SAM" id="MobiDB-lite"/>
    </source>
</evidence>
<dbReference type="AlphaFoldDB" id="A0A5J6MPZ4"/>
<evidence type="ECO:0000259" key="15">
    <source>
        <dbReference type="Pfam" id="PF17042"/>
    </source>
</evidence>
<evidence type="ECO:0000256" key="12">
    <source>
        <dbReference type="ARBA" id="ARBA00041377"/>
    </source>
</evidence>
<keyword evidence="17" id="KW-1185">Reference proteome</keyword>
<gene>
    <name evidence="16" type="ORF">FRZ44_45440</name>
</gene>
<dbReference type="Gene3D" id="3.40.980.20">
    <property type="entry name" value="Four-carbon acid sugar kinase, nucleotide binding domain"/>
    <property type="match status" value="1"/>
</dbReference>
<dbReference type="KEGG" id="htq:FRZ44_45440"/>
<sequence length="453" mass="47953">MHEEEQAARSEQPPPQPSPAERGRGHNEQTPVTVLLGCIADDLTGATDLANMLAREGMHTVQTIGIPARELVLPPADAVVIALKSRTIAPEDAVRQSLVALDWLKRNGARQILFKYCSTFDSTDAGNIGPVADALLKALHARFTIACPAFPENGRSLFQGNLFVGNVALADSGMRHHPLTPMTDSNLVRVLGRQTKAKVGLVPYNIVREGPAAIRKAFEQLQHDGMTFAIVDAIENQHLRDIGAAASDLALITGGSGIAIGLPANFRKENRLAPAGPPEKLERIEGLSAVLSGSCSQATLGQIAAWKARRPAFALDPLALAQGRDLVADATAWAQIHMSREPVLIYASAPPEEVAKVQAALGREKAGALIEETLARIAQRLVAAGLRKLVIAGGETSGAIVQRLGVSVLKIGPQIDPGVPWTVSLGTPRLALALKSGNFGGPDFFIKALEMLA</sequence>
<keyword evidence="4 16" id="KW-0418">Kinase</keyword>
<comment type="catalytic activity">
    <reaction evidence="7">
        <text>3-dehydro-L-erythronate + ATP = 3-dehydro-4-O-phospho-L-erythronate + ADP + H(+)</text>
        <dbReference type="Rhea" id="RHEA:52552"/>
        <dbReference type="ChEBI" id="CHEBI:15378"/>
        <dbReference type="ChEBI" id="CHEBI:30616"/>
        <dbReference type="ChEBI" id="CHEBI:136592"/>
        <dbReference type="ChEBI" id="CHEBI:136670"/>
        <dbReference type="ChEBI" id="CHEBI:456216"/>
        <dbReference type="EC" id="2.7.1.217"/>
    </reaction>
</comment>
<evidence type="ECO:0000256" key="9">
    <source>
        <dbReference type="ARBA" id="ARBA00037335"/>
    </source>
</evidence>
<evidence type="ECO:0000256" key="11">
    <source>
        <dbReference type="ARBA" id="ARBA00039461"/>
    </source>
</evidence>
<accession>A0A5J6MPZ4</accession>
<dbReference type="Gene3D" id="3.40.50.10840">
    <property type="entry name" value="Putative sugar-binding, N-terminal domain"/>
    <property type="match status" value="1"/>
</dbReference>
<dbReference type="Pfam" id="PF17042">
    <property type="entry name" value="NBD_C"/>
    <property type="match status" value="1"/>
</dbReference>
<comment type="function">
    <text evidence="9">Catalyzes the ATP-dependent phosphorylation of 3-oxo-tetronate to 3-oxo-tetronate 4-phosphate.</text>
</comment>
<dbReference type="InterPro" id="IPR050007">
    <property type="entry name" value="OtnK"/>
</dbReference>
<keyword evidence="3" id="KW-0547">Nucleotide-binding</keyword>
<protein>
    <recommendedName>
        <fullName evidence="11">3-oxo-tetronate kinase</fullName>
        <ecNumber evidence="10">2.7.1.217</ecNumber>
    </recommendedName>
    <alternativeName>
        <fullName evidence="12">3-dehydrotetronate 4-kinase</fullName>
    </alternativeName>
</protein>
<evidence type="ECO:0000259" key="14">
    <source>
        <dbReference type="Pfam" id="PF07005"/>
    </source>
</evidence>
<dbReference type="InterPro" id="IPR037051">
    <property type="entry name" value="4-carb_acid_sugar_kinase_N_sf"/>
</dbReference>
<evidence type="ECO:0000256" key="10">
    <source>
        <dbReference type="ARBA" id="ARBA00039095"/>
    </source>
</evidence>
<proteinExistence type="inferred from homology"/>
<evidence type="ECO:0000256" key="8">
    <source>
        <dbReference type="ARBA" id="ARBA00036346"/>
    </source>
</evidence>
<dbReference type="Pfam" id="PF07005">
    <property type="entry name" value="SBD_N"/>
    <property type="match status" value="1"/>
</dbReference>
<keyword evidence="6" id="KW-0119">Carbohydrate metabolism</keyword>
<dbReference type="Proteomes" id="UP000326202">
    <property type="component" value="Chromosome"/>
</dbReference>
<dbReference type="GO" id="GO:0005524">
    <property type="term" value="F:ATP binding"/>
    <property type="evidence" value="ECO:0007669"/>
    <property type="project" value="UniProtKB-KW"/>
</dbReference>
<evidence type="ECO:0000256" key="6">
    <source>
        <dbReference type="ARBA" id="ARBA00023277"/>
    </source>
</evidence>
<feature type="domain" description="Four-carbon acid sugar kinase N-terminal" evidence="14">
    <location>
        <begin position="36"/>
        <end position="261"/>
    </location>
</feature>
<evidence type="ECO:0000256" key="3">
    <source>
        <dbReference type="ARBA" id="ARBA00022741"/>
    </source>
</evidence>
<dbReference type="InterPro" id="IPR031475">
    <property type="entry name" value="NBD_C"/>
</dbReference>
<evidence type="ECO:0000256" key="7">
    <source>
        <dbReference type="ARBA" id="ARBA00035898"/>
    </source>
</evidence>
<comment type="similarity">
    <text evidence="1">Belongs to the four-carbon acid sugar kinase family.</text>
</comment>
<dbReference type="SUPFAM" id="SSF142764">
    <property type="entry name" value="YgbK-like"/>
    <property type="match status" value="1"/>
</dbReference>
<keyword evidence="5" id="KW-0067">ATP-binding</keyword>
<feature type="region of interest" description="Disordered" evidence="13">
    <location>
        <begin position="1"/>
        <end position="27"/>
    </location>
</feature>
<feature type="domain" description="Four-carbon acid sugar kinase nucleotide binding" evidence="15">
    <location>
        <begin position="289"/>
        <end position="445"/>
    </location>
</feature>